<feature type="region of interest" description="Disordered" evidence="5">
    <location>
        <begin position="70"/>
        <end position="99"/>
    </location>
</feature>
<evidence type="ECO:0000256" key="1">
    <source>
        <dbReference type="ARBA" id="ARBA00004613"/>
    </source>
</evidence>
<comment type="subcellular location">
    <subcellularLocation>
        <location evidence="1">Secreted</location>
    </subcellularLocation>
</comment>
<keyword evidence="4" id="KW-1015">Disulfide bond</keyword>
<dbReference type="Gene3D" id="4.10.410.20">
    <property type="match status" value="1"/>
</dbReference>
<dbReference type="GO" id="GO:0005044">
    <property type="term" value="F:scavenger receptor activity"/>
    <property type="evidence" value="ECO:0007669"/>
    <property type="project" value="InterPro"/>
</dbReference>
<evidence type="ECO:0000313" key="9">
    <source>
        <dbReference type="Proteomes" id="UP000005447"/>
    </source>
</evidence>
<dbReference type="PRINTS" id="PR00022">
    <property type="entry name" value="SOMATOMEDINB"/>
</dbReference>
<dbReference type="SUPFAM" id="SSF90188">
    <property type="entry name" value="Somatomedin B domain"/>
    <property type="match status" value="1"/>
</dbReference>
<evidence type="ECO:0000313" key="8">
    <source>
        <dbReference type="Ensembl" id="ENSCPOP00000023737.1"/>
    </source>
</evidence>
<keyword evidence="9" id="KW-1185">Reference proteome</keyword>
<feature type="compositionally biased region" description="Pro residues" evidence="5">
    <location>
        <begin position="70"/>
        <end position="82"/>
    </location>
</feature>
<feature type="compositionally biased region" description="Basic residues" evidence="5">
    <location>
        <begin position="90"/>
        <end position="99"/>
    </location>
</feature>
<dbReference type="InterPro" id="IPR036024">
    <property type="entry name" value="Somatomedin_B-like_dom_sf"/>
</dbReference>
<protein>
    <recommendedName>
        <fullName evidence="7">SMB domain-containing protein</fullName>
    </recommendedName>
</protein>
<dbReference type="GO" id="GO:0005615">
    <property type="term" value="C:extracellular space"/>
    <property type="evidence" value="ECO:0007669"/>
    <property type="project" value="TreeGrafter"/>
</dbReference>
<keyword evidence="3" id="KW-0677">Repeat</keyword>
<feature type="chain" id="PRO_5012109093" description="SMB domain-containing protein" evidence="6">
    <location>
        <begin position="25"/>
        <end position="99"/>
    </location>
</feature>
<dbReference type="InterPro" id="IPR001212">
    <property type="entry name" value="Somatomedin_B_dom"/>
</dbReference>
<dbReference type="Ensembl" id="ENSCPOT00000048185.1">
    <property type="protein sequence ID" value="ENSCPOP00000023737.1"/>
    <property type="gene ID" value="ENSCPOG00000022044.2"/>
</dbReference>
<dbReference type="GO" id="GO:0006955">
    <property type="term" value="P:immune response"/>
    <property type="evidence" value="ECO:0007669"/>
    <property type="project" value="InterPro"/>
</dbReference>
<dbReference type="EMBL" id="AAKN02018445">
    <property type="status" value="NOT_ANNOTATED_CDS"/>
    <property type="molecule type" value="Genomic_DNA"/>
</dbReference>
<dbReference type="GeneTree" id="ENSGT00530000063751"/>
<organism evidence="8 9">
    <name type="scientific">Cavia porcellus</name>
    <name type="common">Guinea pig</name>
    <dbReference type="NCBI Taxonomy" id="10141"/>
    <lineage>
        <taxon>Eukaryota</taxon>
        <taxon>Metazoa</taxon>
        <taxon>Chordata</taxon>
        <taxon>Craniata</taxon>
        <taxon>Vertebrata</taxon>
        <taxon>Euteleostomi</taxon>
        <taxon>Mammalia</taxon>
        <taxon>Eutheria</taxon>
        <taxon>Euarchontoglires</taxon>
        <taxon>Glires</taxon>
        <taxon>Rodentia</taxon>
        <taxon>Hystricomorpha</taxon>
        <taxon>Caviidae</taxon>
        <taxon>Cavia</taxon>
    </lineage>
</organism>
<reference evidence="9" key="1">
    <citation type="journal article" date="2011" name="Nature">
        <title>A high-resolution map of human evolutionary constraint using 29 mammals.</title>
        <authorList>
            <person name="Lindblad-Toh K."/>
            <person name="Garber M."/>
            <person name="Zuk O."/>
            <person name="Lin M.F."/>
            <person name="Parker B.J."/>
            <person name="Washietl S."/>
            <person name="Kheradpour P."/>
            <person name="Ernst J."/>
            <person name="Jordan G."/>
            <person name="Mauceli E."/>
            <person name="Ward L.D."/>
            <person name="Lowe C.B."/>
            <person name="Holloway A.K."/>
            <person name="Clamp M."/>
            <person name="Gnerre S."/>
            <person name="Alfoldi J."/>
            <person name="Beal K."/>
            <person name="Chang J."/>
            <person name="Clawson H."/>
            <person name="Cuff J."/>
            <person name="Di Palma F."/>
            <person name="Fitzgerald S."/>
            <person name="Flicek P."/>
            <person name="Guttman M."/>
            <person name="Hubisz M.J."/>
            <person name="Jaffe D.B."/>
            <person name="Jungreis I."/>
            <person name="Kent W.J."/>
            <person name="Kostka D."/>
            <person name="Lara M."/>
            <person name="Martins A.L."/>
            <person name="Massingham T."/>
            <person name="Moltke I."/>
            <person name="Raney B.J."/>
            <person name="Rasmussen M.D."/>
            <person name="Robinson J."/>
            <person name="Stark A."/>
            <person name="Vilella A.J."/>
            <person name="Wen J."/>
            <person name="Xie X."/>
            <person name="Zody M.C."/>
            <person name="Baldwin J."/>
            <person name="Bloom T."/>
            <person name="Chin C.W."/>
            <person name="Heiman D."/>
            <person name="Nicol R."/>
            <person name="Nusbaum C."/>
            <person name="Young S."/>
            <person name="Wilkinson J."/>
            <person name="Worley K.C."/>
            <person name="Kovar C.L."/>
            <person name="Muzny D.M."/>
            <person name="Gibbs R.A."/>
            <person name="Cree A."/>
            <person name="Dihn H.H."/>
            <person name="Fowler G."/>
            <person name="Jhangiani S."/>
            <person name="Joshi V."/>
            <person name="Lee S."/>
            <person name="Lewis L.R."/>
            <person name="Nazareth L.V."/>
            <person name="Okwuonu G."/>
            <person name="Santibanez J."/>
            <person name="Warren W.C."/>
            <person name="Mardis E.R."/>
            <person name="Weinstock G.M."/>
            <person name="Wilson R.K."/>
            <person name="Delehaunty K."/>
            <person name="Dooling D."/>
            <person name="Fronik C."/>
            <person name="Fulton L."/>
            <person name="Fulton B."/>
            <person name="Graves T."/>
            <person name="Minx P."/>
            <person name="Sodergren E."/>
            <person name="Birney E."/>
            <person name="Margulies E.H."/>
            <person name="Herrero J."/>
            <person name="Green E.D."/>
            <person name="Haussler D."/>
            <person name="Siepel A."/>
            <person name="Goldman N."/>
            <person name="Pollard K.S."/>
            <person name="Pedersen J.S."/>
            <person name="Lander E.S."/>
            <person name="Kellis M."/>
        </authorList>
    </citation>
    <scope>NUCLEOTIDE SEQUENCE [LARGE SCALE GENOMIC DNA]</scope>
    <source>
        <strain evidence="9">2N</strain>
    </source>
</reference>
<dbReference type="Bgee" id="ENSCPOG00000022044">
    <property type="expression patterns" value="Expressed in liver and 9 other cell types or tissues"/>
</dbReference>
<accession>A0A286XE47</accession>
<evidence type="ECO:0000256" key="3">
    <source>
        <dbReference type="ARBA" id="ARBA00022737"/>
    </source>
</evidence>
<dbReference type="SMART" id="SM00201">
    <property type="entry name" value="SO"/>
    <property type="match status" value="1"/>
</dbReference>
<dbReference type="EMBL" id="AAKN02018446">
    <property type="status" value="NOT_ANNOTATED_CDS"/>
    <property type="molecule type" value="Genomic_DNA"/>
</dbReference>
<evidence type="ECO:0000256" key="6">
    <source>
        <dbReference type="SAM" id="SignalP"/>
    </source>
</evidence>
<dbReference type="Proteomes" id="UP000005447">
    <property type="component" value="Unassembled WGS sequence"/>
</dbReference>
<dbReference type="EMBL" id="AAKN02018447">
    <property type="status" value="NOT_ANNOTATED_CDS"/>
    <property type="molecule type" value="Genomic_DNA"/>
</dbReference>
<evidence type="ECO:0000256" key="5">
    <source>
        <dbReference type="SAM" id="MobiDB-lite"/>
    </source>
</evidence>
<evidence type="ECO:0000256" key="2">
    <source>
        <dbReference type="ARBA" id="ARBA00022525"/>
    </source>
</evidence>
<dbReference type="PROSITE" id="PS50958">
    <property type="entry name" value="SMB_2"/>
    <property type="match status" value="1"/>
</dbReference>
<dbReference type="PROSITE" id="PS00524">
    <property type="entry name" value="SMB_1"/>
    <property type="match status" value="1"/>
</dbReference>
<dbReference type="Pfam" id="PF01033">
    <property type="entry name" value="Somatomedin_B"/>
    <property type="match status" value="1"/>
</dbReference>
<reference evidence="8" key="2">
    <citation type="submission" date="2025-08" db="UniProtKB">
        <authorList>
            <consortium name="Ensembl"/>
        </authorList>
    </citation>
    <scope>IDENTIFICATION</scope>
    <source>
        <strain evidence="8">2N</strain>
    </source>
</reference>
<keyword evidence="2" id="KW-0964">Secreted</keyword>
<dbReference type="PANTHER" id="PTHR22917">
    <property type="entry name" value="HEMOPEXIN DOMAIN-CONTAINING PROTEIN"/>
    <property type="match status" value="1"/>
</dbReference>
<gene>
    <name evidence="8" type="primary">Prg4</name>
</gene>
<dbReference type="VEuPathDB" id="HostDB:ENSCPOG00000022044"/>
<name>A0A286XE47_CAVPO</name>
<evidence type="ECO:0000256" key="4">
    <source>
        <dbReference type="ARBA" id="ARBA00023157"/>
    </source>
</evidence>
<reference evidence="8" key="3">
    <citation type="submission" date="2025-09" db="UniProtKB">
        <authorList>
            <consortium name="Ensembl"/>
        </authorList>
    </citation>
    <scope>IDENTIFICATION</scope>
    <source>
        <strain evidence="8">2N</strain>
    </source>
</reference>
<dbReference type="GO" id="GO:0030247">
    <property type="term" value="F:polysaccharide binding"/>
    <property type="evidence" value="ECO:0007669"/>
    <property type="project" value="InterPro"/>
</dbReference>
<dbReference type="InterPro" id="IPR020436">
    <property type="entry name" value="SMB_chordata"/>
</dbReference>
<feature type="domain" description="SMB" evidence="7">
    <location>
        <begin position="25"/>
        <end position="70"/>
    </location>
</feature>
<dbReference type="AlphaFoldDB" id="A0A286XE47"/>
<evidence type="ECO:0000259" key="7">
    <source>
        <dbReference type="PROSITE" id="PS50958"/>
    </source>
</evidence>
<keyword evidence="6" id="KW-0732">Signal</keyword>
<sequence length="99" mass="10937">MEWKLLPVVLLLLLSVCLVQQVSSQELSCKGRCFESFSRGRECDCDAQCEKYGKCCPDYDTFCAAVHNPTSPPSKTAPPPPRASQTIKSTTKRSPKSPK</sequence>
<dbReference type="InterPro" id="IPR051298">
    <property type="entry name" value="Heme_transport/Cell_adhesion"/>
</dbReference>
<proteinExistence type="predicted"/>
<feature type="signal peptide" evidence="6">
    <location>
        <begin position="1"/>
        <end position="24"/>
    </location>
</feature>
<dbReference type="PANTHER" id="PTHR22917:SF1">
    <property type="entry name" value="PROTEOGLYCAN 4"/>
    <property type="match status" value="1"/>
</dbReference>